<dbReference type="PANTHER" id="PTHR11618:SF13">
    <property type="entry name" value="TRANSCRIPTION INITIATION FACTOR IIB"/>
    <property type="match status" value="1"/>
</dbReference>
<comment type="subcellular location">
    <subcellularLocation>
        <location evidence="1">Nucleus</location>
    </subcellularLocation>
</comment>
<dbReference type="SUPFAM" id="SSF57783">
    <property type="entry name" value="Zinc beta-ribbon"/>
    <property type="match status" value="1"/>
</dbReference>
<proteinExistence type="inferred from homology"/>
<accession>A0A642VCR9</accession>
<keyword evidence="4" id="KW-0479">Metal-binding</keyword>
<dbReference type="Pfam" id="PF08271">
    <property type="entry name" value="Zn_Ribbon_TF"/>
    <property type="match status" value="1"/>
</dbReference>
<evidence type="ECO:0000256" key="4">
    <source>
        <dbReference type="ARBA" id="ARBA00022723"/>
    </source>
</evidence>
<comment type="similarity">
    <text evidence="2">Belongs to the TFIIB family.</text>
</comment>
<evidence type="ECO:0000256" key="10">
    <source>
        <dbReference type="ARBA" id="ARBA00023242"/>
    </source>
</evidence>
<dbReference type="GO" id="GO:0097550">
    <property type="term" value="C:transcription preinitiation complex"/>
    <property type="evidence" value="ECO:0007669"/>
    <property type="project" value="TreeGrafter"/>
</dbReference>
<evidence type="ECO:0000256" key="11">
    <source>
        <dbReference type="ARBA" id="ARBA00031706"/>
    </source>
</evidence>
<dbReference type="VEuPathDB" id="FungiDB:TRICI_000861"/>
<evidence type="ECO:0000256" key="2">
    <source>
        <dbReference type="ARBA" id="ARBA00010857"/>
    </source>
</evidence>
<dbReference type="CDD" id="cd20551">
    <property type="entry name" value="CYCLIN_TFIIB_rpt1"/>
    <property type="match status" value="1"/>
</dbReference>
<evidence type="ECO:0000256" key="9">
    <source>
        <dbReference type="ARBA" id="ARBA00023163"/>
    </source>
</evidence>
<dbReference type="SMART" id="SM00385">
    <property type="entry name" value="CYCLIN"/>
    <property type="match status" value="2"/>
</dbReference>
<feature type="domain" description="TFIIB-type" evidence="14">
    <location>
        <begin position="15"/>
        <end position="49"/>
    </location>
</feature>
<evidence type="ECO:0000256" key="3">
    <source>
        <dbReference type="ARBA" id="ARBA00013932"/>
    </source>
</evidence>
<dbReference type="GO" id="GO:0016251">
    <property type="term" value="F:RNA polymerase II general transcription initiation factor activity"/>
    <property type="evidence" value="ECO:0007669"/>
    <property type="project" value="TreeGrafter"/>
</dbReference>
<dbReference type="GO" id="GO:0005634">
    <property type="term" value="C:nucleus"/>
    <property type="evidence" value="ECO:0007669"/>
    <property type="project" value="UniProtKB-SubCell"/>
</dbReference>
<feature type="region of interest" description="Disordered" evidence="13">
    <location>
        <begin position="61"/>
        <end position="82"/>
    </location>
</feature>
<protein>
    <recommendedName>
        <fullName evidence="3">Transcription initiation factor IIB</fullName>
    </recommendedName>
    <alternativeName>
        <fullName evidence="11">General transcription factor TFIIB</fullName>
    </alternativeName>
</protein>
<reference evidence="15" key="1">
    <citation type="journal article" date="2019" name="G3 (Bethesda)">
        <title>Genome Assemblies of Two Rare Opportunistic Yeast Pathogens: Diutina rugosa (syn. Candida rugosa) and Trichomonascus ciferrii (syn. Candida ciferrii).</title>
        <authorList>
            <person name="Mixao V."/>
            <person name="Saus E."/>
            <person name="Hansen A.P."/>
            <person name="Lass-Florl C."/>
            <person name="Gabaldon T."/>
        </authorList>
    </citation>
    <scope>NUCLEOTIDE SEQUENCE</scope>
    <source>
        <strain evidence="15">CBS 4856</strain>
    </source>
</reference>
<dbReference type="PROSITE" id="PS00782">
    <property type="entry name" value="TFIIB"/>
    <property type="match status" value="2"/>
</dbReference>
<dbReference type="GO" id="GO:0006367">
    <property type="term" value="P:transcription initiation at RNA polymerase II promoter"/>
    <property type="evidence" value="ECO:0007669"/>
    <property type="project" value="TreeGrafter"/>
</dbReference>
<keyword evidence="5" id="KW-0677">Repeat</keyword>
<keyword evidence="6 12" id="KW-0863">Zinc-finger</keyword>
<dbReference type="SUPFAM" id="SSF47954">
    <property type="entry name" value="Cyclin-like"/>
    <property type="match status" value="2"/>
</dbReference>
<dbReference type="FunFam" id="1.10.472.10:FF:000008">
    <property type="entry name" value="Transcription initiation factor IIB"/>
    <property type="match status" value="1"/>
</dbReference>
<evidence type="ECO:0000256" key="8">
    <source>
        <dbReference type="ARBA" id="ARBA00023015"/>
    </source>
</evidence>
<evidence type="ECO:0000256" key="5">
    <source>
        <dbReference type="ARBA" id="ARBA00022737"/>
    </source>
</evidence>
<evidence type="ECO:0000256" key="1">
    <source>
        <dbReference type="ARBA" id="ARBA00004123"/>
    </source>
</evidence>
<dbReference type="InterPro" id="IPR013137">
    <property type="entry name" value="Znf_TFIIB"/>
</dbReference>
<dbReference type="CDD" id="cd20552">
    <property type="entry name" value="CYCLIN_TFIIB_rpt2"/>
    <property type="match status" value="1"/>
</dbReference>
<dbReference type="PANTHER" id="PTHR11618">
    <property type="entry name" value="TRANSCRIPTION INITIATION FACTOR IIB-RELATED"/>
    <property type="match status" value="1"/>
</dbReference>
<dbReference type="AlphaFoldDB" id="A0A642VCR9"/>
<evidence type="ECO:0000256" key="6">
    <source>
        <dbReference type="ARBA" id="ARBA00022771"/>
    </source>
</evidence>
<keyword evidence="8" id="KW-0805">Transcription regulation</keyword>
<comment type="caution">
    <text evidence="15">The sequence shown here is derived from an EMBL/GenBank/DDBJ whole genome shotgun (WGS) entry which is preliminary data.</text>
</comment>
<keyword evidence="9" id="KW-0804">Transcription</keyword>
<dbReference type="GO" id="GO:0008270">
    <property type="term" value="F:zinc ion binding"/>
    <property type="evidence" value="ECO:0007669"/>
    <property type="project" value="UniProtKB-KW"/>
</dbReference>
<dbReference type="Proteomes" id="UP000761534">
    <property type="component" value="Unassembled WGS sequence"/>
</dbReference>
<dbReference type="PROSITE" id="PS51134">
    <property type="entry name" value="ZF_TFIIB"/>
    <property type="match status" value="1"/>
</dbReference>
<gene>
    <name evidence="15" type="ORF">TRICI_000861</name>
</gene>
<dbReference type="InterPro" id="IPR036915">
    <property type="entry name" value="Cyclin-like_sf"/>
</dbReference>
<dbReference type="EMBL" id="SWFS01000072">
    <property type="protein sequence ID" value="KAA8916995.1"/>
    <property type="molecule type" value="Genomic_DNA"/>
</dbReference>
<dbReference type="OrthoDB" id="25790at2759"/>
<keyword evidence="16" id="KW-1185">Reference proteome</keyword>
<dbReference type="PRINTS" id="PR00685">
    <property type="entry name" value="TIFACTORIIB"/>
</dbReference>
<dbReference type="InterPro" id="IPR000812">
    <property type="entry name" value="TFIIB"/>
</dbReference>
<evidence type="ECO:0000256" key="12">
    <source>
        <dbReference type="PROSITE-ProRule" id="PRU00469"/>
    </source>
</evidence>
<dbReference type="InterPro" id="IPR013150">
    <property type="entry name" value="TFIIB_cyclin"/>
</dbReference>
<dbReference type="InterPro" id="IPR023486">
    <property type="entry name" value="TFIIB_CS"/>
</dbReference>
<dbReference type="GO" id="GO:0017025">
    <property type="term" value="F:TBP-class protein binding"/>
    <property type="evidence" value="ECO:0007669"/>
    <property type="project" value="InterPro"/>
</dbReference>
<evidence type="ECO:0000313" key="16">
    <source>
        <dbReference type="Proteomes" id="UP000761534"/>
    </source>
</evidence>
<dbReference type="GO" id="GO:0070897">
    <property type="term" value="P:transcription preinitiation complex assembly"/>
    <property type="evidence" value="ECO:0007669"/>
    <property type="project" value="InterPro"/>
</dbReference>
<dbReference type="InterPro" id="IPR013763">
    <property type="entry name" value="Cyclin-like_dom"/>
</dbReference>
<dbReference type="Gene3D" id="2.20.25.10">
    <property type="match status" value="1"/>
</dbReference>
<keyword evidence="7" id="KW-0862">Zinc</keyword>
<evidence type="ECO:0000259" key="14">
    <source>
        <dbReference type="PROSITE" id="PS51134"/>
    </source>
</evidence>
<dbReference type="Pfam" id="PF00382">
    <property type="entry name" value="TFIIB"/>
    <property type="match status" value="2"/>
</dbReference>
<evidence type="ECO:0000256" key="13">
    <source>
        <dbReference type="SAM" id="MobiDB-lite"/>
    </source>
</evidence>
<organism evidence="15 16">
    <name type="scientific">Trichomonascus ciferrii</name>
    <dbReference type="NCBI Taxonomy" id="44093"/>
    <lineage>
        <taxon>Eukaryota</taxon>
        <taxon>Fungi</taxon>
        <taxon>Dikarya</taxon>
        <taxon>Ascomycota</taxon>
        <taxon>Saccharomycotina</taxon>
        <taxon>Dipodascomycetes</taxon>
        <taxon>Dipodascales</taxon>
        <taxon>Trichomonascaceae</taxon>
        <taxon>Trichomonascus</taxon>
        <taxon>Trichomonascus ciferrii complex</taxon>
    </lineage>
</organism>
<sequence length="333" mass="36864">MSTAVQDEPYHANLNVRLMCPECRIMPPDIVERFSEGDMVCGNCGLVLGDRIVDTRSEWRTFSNDDQGNDDPSRVGDAGNPLLDSNQLDTMISYGQPGSNLGRDLNRLQSKSNDKKDTVLQSAFSKISQMCEAFLLPKMVQDAAKEAYKIVYDDRKLKGKSQESIMAAAIFIACRHSGVARTFKEIWALTSVPKKEIGRTFKIMEKLLLSAGIKLSHTTNEEYSSSQTNAEDLMRRFCSHLGLPSQVTKAAEHIARRAKDEGTLAGRSPISIAAAAIYMASGLFSQNVTAAKIAEKTGVSDGTIKTSYKYLWEARDKLINPDWNIDLDKLPKV</sequence>
<evidence type="ECO:0000256" key="7">
    <source>
        <dbReference type="ARBA" id="ARBA00022833"/>
    </source>
</evidence>
<keyword evidence="10" id="KW-0539">Nucleus</keyword>
<dbReference type="FunFam" id="2.20.25.10:FF:000036">
    <property type="entry name" value="Transcription initiation factor IIB"/>
    <property type="match status" value="1"/>
</dbReference>
<name>A0A642VCR9_9ASCO</name>
<dbReference type="Gene3D" id="1.10.472.10">
    <property type="entry name" value="Cyclin-like"/>
    <property type="match status" value="2"/>
</dbReference>
<evidence type="ECO:0000313" key="15">
    <source>
        <dbReference type="EMBL" id="KAA8916995.1"/>
    </source>
</evidence>